<dbReference type="SUPFAM" id="SSF52540">
    <property type="entry name" value="P-loop containing nucleoside triphosphate hydrolases"/>
    <property type="match status" value="1"/>
</dbReference>
<dbReference type="GO" id="GO:0005524">
    <property type="term" value="F:ATP binding"/>
    <property type="evidence" value="ECO:0007669"/>
    <property type="project" value="UniProtKB-UniRule"/>
</dbReference>
<name>A0A8J2WJD7_9CRUS</name>
<dbReference type="GO" id="GO:0000146">
    <property type="term" value="F:microfilament motor activity"/>
    <property type="evidence" value="ECO:0007669"/>
    <property type="project" value="TreeGrafter"/>
</dbReference>
<dbReference type="PROSITE" id="PS51456">
    <property type="entry name" value="MYOSIN_MOTOR"/>
    <property type="match status" value="1"/>
</dbReference>
<feature type="binding site" evidence="6">
    <location>
        <begin position="99"/>
        <end position="106"/>
    </location>
    <ligand>
        <name>ATP</name>
        <dbReference type="ChEBI" id="CHEBI:30616"/>
    </ligand>
</feature>
<keyword evidence="1 6" id="KW-0547">Nucleotide-binding</keyword>
<evidence type="ECO:0000256" key="3">
    <source>
        <dbReference type="ARBA" id="ARBA00023123"/>
    </source>
</evidence>
<dbReference type="OrthoDB" id="6108017at2759"/>
<organism evidence="8 9">
    <name type="scientific">Daphnia galeata</name>
    <dbReference type="NCBI Taxonomy" id="27404"/>
    <lineage>
        <taxon>Eukaryota</taxon>
        <taxon>Metazoa</taxon>
        <taxon>Ecdysozoa</taxon>
        <taxon>Arthropoda</taxon>
        <taxon>Crustacea</taxon>
        <taxon>Branchiopoda</taxon>
        <taxon>Diplostraca</taxon>
        <taxon>Cladocera</taxon>
        <taxon>Anomopoda</taxon>
        <taxon>Daphniidae</taxon>
        <taxon>Daphnia</taxon>
    </lineage>
</organism>
<sequence>MHENIEDLTHLKKLDSSTVLQCLKSRYKQKQFYTWAGPTLVALNPLKDVPELYSKRMMQLFAHESFTYKTPHIFALGQRTLRHLQWGLGKTHQAIVVNGESGAGKTCNALYLLSFLAAMETNNNEVPNSNNIEVLLCKSNPLLEALGNAQTLKNENSSRFGKLIRLVYLGEGASTQLVSAHIETYLLESTRVSRQAAGERNFHIFYQMLAGLSDSVKVELDLKDVPVWEIASERDCNAVDEAQFHTTVAALEQLSLEDTTNQLWKLLAALLHLGNVKFVVSKEGSSWTTDQQHHVESAARLLGLNSNELFQMVTVRNFQAGSNSPAVVRPCSSQNECAARRDTLIKLLYRLMFDTVLGSVNQKLQHTNDNGLSTPKYLCILDLYGFESFVYGNSLEQLCINYANERLQYYFTINYLKEQQVHLANEVFFIHPTTKHLTSIETGLNLINLEENVLDKHNLISFLDGPVSVFGVLNEECYLNRGCDDSQVCIRIQSSLTERTKGVKSMPPSPRMPRASKTKAPPVEFAIGHYAGLVSYSTVSMLDKNRDYVPGEMMSLLSKSKSPFIKLLLGKDALIFNATHTMNGRRHTVLAKFKNSLDNLMRILNACDVHYVRCIRPSVSEMQYTLSPSQRWDEDYVDSQLNACGVIDTIKVSSFGYPIRMSHEEFATRYQYLSTSRGDCKIDAKEICRRIAENYPQMASEIRVGNSQMYATEKGIELAERWKLQIRNQAASIVQRWWRERLRRRKAAETIQNWWRTCLAIRAANKVKRWWKKKRSNAQLLSKVGQIFKSVRIVQRTVRRWLARVRANRQLHAQISCPSPVAHIVANQESLDDSNASSKVSLNWSENNNCAKSTQSPSLISIQLSRINYFYSVGVISIRRPPSVRARFITRKTCLPFSFIPPRSQLPSGLTDAYL</sequence>
<reference evidence="8" key="1">
    <citation type="submission" date="2021-11" db="EMBL/GenBank/DDBJ databases">
        <authorList>
            <person name="Schell T."/>
        </authorList>
    </citation>
    <scope>NUCLEOTIDE SEQUENCE</scope>
    <source>
        <strain evidence="8">M5</strain>
    </source>
</reference>
<dbReference type="Gene3D" id="1.20.58.530">
    <property type="match status" value="1"/>
</dbReference>
<evidence type="ECO:0000256" key="2">
    <source>
        <dbReference type="ARBA" id="ARBA00022840"/>
    </source>
</evidence>
<dbReference type="GO" id="GO:0016020">
    <property type="term" value="C:membrane"/>
    <property type="evidence" value="ECO:0007669"/>
    <property type="project" value="TreeGrafter"/>
</dbReference>
<keyword evidence="2 6" id="KW-0067">ATP-binding</keyword>
<gene>
    <name evidence="8" type="ORF">DGAL_LOCUS12610</name>
</gene>
<comment type="caution">
    <text evidence="6">Lacks conserved residue(s) required for the propagation of feature annotation.</text>
</comment>
<evidence type="ECO:0000256" key="1">
    <source>
        <dbReference type="ARBA" id="ARBA00022741"/>
    </source>
</evidence>
<dbReference type="Gene3D" id="1.20.5.4820">
    <property type="match status" value="1"/>
</dbReference>
<dbReference type="InterPro" id="IPR001609">
    <property type="entry name" value="Myosin_head_motor_dom-like"/>
</dbReference>
<feature type="domain" description="Myosin motor" evidence="7">
    <location>
        <begin position="3"/>
        <end position="724"/>
    </location>
</feature>
<dbReference type="InterPro" id="IPR036961">
    <property type="entry name" value="Kinesin_motor_dom_sf"/>
</dbReference>
<dbReference type="Proteomes" id="UP000789390">
    <property type="component" value="Unassembled WGS sequence"/>
</dbReference>
<evidence type="ECO:0000259" key="7">
    <source>
        <dbReference type="PROSITE" id="PS51456"/>
    </source>
</evidence>
<evidence type="ECO:0000256" key="6">
    <source>
        <dbReference type="PROSITE-ProRule" id="PRU00782"/>
    </source>
</evidence>
<dbReference type="GO" id="GO:0016459">
    <property type="term" value="C:myosin complex"/>
    <property type="evidence" value="ECO:0007669"/>
    <property type="project" value="UniProtKB-KW"/>
</dbReference>
<dbReference type="Gene3D" id="1.20.120.720">
    <property type="entry name" value="Myosin VI head, motor domain, U50 subdomain"/>
    <property type="match status" value="1"/>
</dbReference>
<comment type="similarity">
    <text evidence="6">Belongs to the TRAFAC class myosin-kinesin ATPase superfamily. Myosin family.</text>
</comment>
<dbReference type="CDD" id="cd00124">
    <property type="entry name" value="MYSc"/>
    <property type="match status" value="1"/>
</dbReference>
<dbReference type="GO" id="GO:0007015">
    <property type="term" value="P:actin filament organization"/>
    <property type="evidence" value="ECO:0007669"/>
    <property type="project" value="TreeGrafter"/>
</dbReference>
<dbReference type="PANTHER" id="PTHR13140:SF289">
    <property type="entry name" value="UNCONVENTIONAL MYOSIN-XIX"/>
    <property type="match status" value="1"/>
</dbReference>
<keyword evidence="4 6" id="KW-0505">Motor protein</keyword>
<dbReference type="PANTHER" id="PTHR13140">
    <property type="entry name" value="MYOSIN"/>
    <property type="match status" value="1"/>
</dbReference>
<dbReference type="SMART" id="SM00242">
    <property type="entry name" value="MYSc"/>
    <property type="match status" value="1"/>
</dbReference>
<dbReference type="GO" id="GO:0005737">
    <property type="term" value="C:cytoplasm"/>
    <property type="evidence" value="ECO:0007669"/>
    <property type="project" value="TreeGrafter"/>
</dbReference>
<evidence type="ECO:0000313" key="9">
    <source>
        <dbReference type="Proteomes" id="UP000789390"/>
    </source>
</evidence>
<keyword evidence="9" id="KW-1185">Reference proteome</keyword>
<dbReference type="Pfam" id="PF00063">
    <property type="entry name" value="Myosin_head"/>
    <property type="match status" value="1"/>
</dbReference>
<proteinExistence type="inferred from homology"/>
<keyword evidence="3 6" id="KW-0518">Myosin</keyword>
<accession>A0A8J2WJD7</accession>
<dbReference type="PRINTS" id="PR00193">
    <property type="entry name" value="MYOSINHEAVY"/>
</dbReference>
<dbReference type="InterPro" id="IPR027417">
    <property type="entry name" value="P-loop_NTPase"/>
</dbReference>
<evidence type="ECO:0000256" key="4">
    <source>
        <dbReference type="ARBA" id="ARBA00023175"/>
    </source>
</evidence>
<evidence type="ECO:0000256" key="5">
    <source>
        <dbReference type="ARBA" id="ARBA00023203"/>
    </source>
</evidence>
<keyword evidence="5 6" id="KW-0009">Actin-binding</keyword>
<dbReference type="Gene3D" id="3.40.850.10">
    <property type="entry name" value="Kinesin motor domain"/>
    <property type="match status" value="1"/>
</dbReference>
<dbReference type="AlphaFoldDB" id="A0A8J2WJD7"/>
<dbReference type="Gene3D" id="1.10.10.820">
    <property type="match status" value="1"/>
</dbReference>
<evidence type="ECO:0000313" key="8">
    <source>
        <dbReference type="EMBL" id="CAH0109146.1"/>
    </source>
</evidence>
<dbReference type="GO" id="GO:0051015">
    <property type="term" value="F:actin filament binding"/>
    <property type="evidence" value="ECO:0007669"/>
    <property type="project" value="TreeGrafter"/>
</dbReference>
<protein>
    <recommendedName>
        <fullName evidence="7">Myosin motor domain-containing protein</fullName>
    </recommendedName>
</protein>
<dbReference type="EMBL" id="CAKKLH010000291">
    <property type="protein sequence ID" value="CAH0109146.1"/>
    <property type="molecule type" value="Genomic_DNA"/>
</dbReference>
<comment type="caution">
    <text evidence="8">The sequence shown here is derived from an EMBL/GenBank/DDBJ whole genome shotgun (WGS) entry which is preliminary data.</text>
</comment>